<protein>
    <recommendedName>
        <fullName evidence="4">Probable multidrug resistance protein NorM</fullName>
    </recommendedName>
    <alternativeName>
        <fullName evidence="12">Multidrug-efflux transporter</fullName>
    </alternativeName>
</protein>
<comment type="function">
    <text evidence="1">Multidrug efflux pump.</text>
</comment>
<feature type="transmembrane region" description="Helical" evidence="13">
    <location>
        <begin position="133"/>
        <end position="158"/>
    </location>
</feature>
<proteinExistence type="inferred from homology"/>
<dbReference type="AlphaFoldDB" id="A0A391NXH8"/>
<dbReference type="PANTHER" id="PTHR43298">
    <property type="entry name" value="MULTIDRUG RESISTANCE PROTEIN NORM-RELATED"/>
    <property type="match status" value="1"/>
</dbReference>
<evidence type="ECO:0000256" key="11">
    <source>
        <dbReference type="ARBA" id="ARBA00023136"/>
    </source>
</evidence>
<dbReference type="GO" id="GO:0006811">
    <property type="term" value="P:monoatomic ion transport"/>
    <property type="evidence" value="ECO:0007669"/>
    <property type="project" value="UniProtKB-KW"/>
</dbReference>
<evidence type="ECO:0000256" key="1">
    <source>
        <dbReference type="ARBA" id="ARBA00003408"/>
    </source>
</evidence>
<comment type="caution">
    <text evidence="14">The sequence shown here is derived from an EMBL/GenBank/DDBJ whole genome shotgun (WGS) entry which is preliminary data.</text>
</comment>
<dbReference type="Proteomes" id="UP000265643">
    <property type="component" value="Unassembled WGS sequence"/>
</dbReference>
<organism evidence="14 15">
    <name type="scientific">Mediterraneibacter butyricigenes</name>
    <dbReference type="NCBI Taxonomy" id="2316025"/>
    <lineage>
        <taxon>Bacteria</taxon>
        <taxon>Bacillati</taxon>
        <taxon>Bacillota</taxon>
        <taxon>Clostridia</taxon>
        <taxon>Lachnospirales</taxon>
        <taxon>Lachnospiraceae</taxon>
        <taxon>Mediterraneibacter</taxon>
    </lineage>
</organism>
<dbReference type="GO" id="GO:0015297">
    <property type="term" value="F:antiporter activity"/>
    <property type="evidence" value="ECO:0007669"/>
    <property type="project" value="UniProtKB-KW"/>
</dbReference>
<accession>A0A391NXH8</accession>
<keyword evidence="6" id="KW-0050">Antiport</keyword>
<dbReference type="CDD" id="cd13138">
    <property type="entry name" value="MATE_yoeA_like"/>
    <property type="match status" value="1"/>
</dbReference>
<evidence type="ECO:0000256" key="4">
    <source>
        <dbReference type="ARBA" id="ARBA00020268"/>
    </source>
</evidence>
<comment type="similarity">
    <text evidence="3">Belongs to the multi antimicrobial extrusion (MATE) (TC 2.A.66.1) family.</text>
</comment>
<dbReference type="GO" id="GO:0042910">
    <property type="term" value="F:xenobiotic transmembrane transporter activity"/>
    <property type="evidence" value="ECO:0007669"/>
    <property type="project" value="InterPro"/>
</dbReference>
<keyword evidence="7" id="KW-1003">Cell membrane</keyword>
<comment type="subcellular location">
    <subcellularLocation>
        <location evidence="2">Cell membrane</location>
        <topology evidence="2">Multi-pass membrane protein</topology>
    </subcellularLocation>
</comment>
<keyword evidence="5" id="KW-0813">Transport</keyword>
<evidence type="ECO:0000256" key="7">
    <source>
        <dbReference type="ARBA" id="ARBA00022475"/>
    </source>
</evidence>
<feature type="transmembrane region" description="Helical" evidence="13">
    <location>
        <begin position="192"/>
        <end position="212"/>
    </location>
</feature>
<keyword evidence="9 13" id="KW-1133">Transmembrane helix</keyword>
<dbReference type="PIRSF" id="PIRSF006603">
    <property type="entry name" value="DinF"/>
    <property type="match status" value="1"/>
</dbReference>
<dbReference type="InterPro" id="IPR050222">
    <property type="entry name" value="MATE_MdtK"/>
</dbReference>
<feature type="transmembrane region" description="Helical" evidence="13">
    <location>
        <begin position="59"/>
        <end position="80"/>
    </location>
</feature>
<dbReference type="EMBL" id="BHGK01000001">
    <property type="protein sequence ID" value="GCA65771.1"/>
    <property type="molecule type" value="Genomic_DNA"/>
</dbReference>
<dbReference type="PANTHER" id="PTHR43298:SF2">
    <property type="entry name" value="FMN_FAD EXPORTER YEEO-RELATED"/>
    <property type="match status" value="1"/>
</dbReference>
<evidence type="ECO:0000256" key="9">
    <source>
        <dbReference type="ARBA" id="ARBA00022989"/>
    </source>
</evidence>
<feature type="transmembrane region" description="Helical" evidence="13">
    <location>
        <begin position="92"/>
        <end position="113"/>
    </location>
</feature>
<evidence type="ECO:0000256" key="10">
    <source>
        <dbReference type="ARBA" id="ARBA00023065"/>
    </source>
</evidence>
<evidence type="ECO:0000256" key="8">
    <source>
        <dbReference type="ARBA" id="ARBA00022692"/>
    </source>
</evidence>
<evidence type="ECO:0000256" key="13">
    <source>
        <dbReference type="SAM" id="Phobius"/>
    </source>
</evidence>
<feature type="transmembrane region" description="Helical" evidence="13">
    <location>
        <begin position="415"/>
        <end position="434"/>
    </location>
</feature>
<feature type="transmembrane region" description="Helical" evidence="13">
    <location>
        <begin position="319"/>
        <end position="345"/>
    </location>
</feature>
<evidence type="ECO:0000256" key="2">
    <source>
        <dbReference type="ARBA" id="ARBA00004651"/>
    </source>
</evidence>
<feature type="transmembrane region" description="Helical" evidence="13">
    <location>
        <begin position="165"/>
        <end position="186"/>
    </location>
</feature>
<keyword evidence="15" id="KW-1185">Reference proteome</keyword>
<name>A0A391NXH8_9FIRM</name>
<dbReference type="InterPro" id="IPR048279">
    <property type="entry name" value="MdtK-like"/>
</dbReference>
<feature type="transmembrane region" description="Helical" evidence="13">
    <location>
        <begin position="12"/>
        <end position="31"/>
    </location>
</feature>
<feature type="transmembrane region" description="Helical" evidence="13">
    <location>
        <begin position="357"/>
        <end position="374"/>
    </location>
</feature>
<dbReference type="GO" id="GO:0005886">
    <property type="term" value="C:plasma membrane"/>
    <property type="evidence" value="ECO:0007669"/>
    <property type="project" value="UniProtKB-SubCell"/>
</dbReference>
<dbReference type="InterPro" id="IPR002528">
    <property type="entry name" value="MATE_fam"/>
</dbReference>
<keyword evidence="8 13" id="KW-0812">Transmembrane</keyword>
<dbReference type="RefSeq" id="WP_117602065.1">
    <property type="nucleotide sequence ID" value="NZ_BHGK01000001.1"/>
</dbReference>
<reference evidence="15" key="1">
    <citation type="submission" date="2018-09" db="EMBL/GenBank/DDBJ databases">
        <title>Draft Genome Sequence of Mediterraneibacter sp. KCTC 15684.</title>
        <authorList>
            <person name="Kim J.S."/>
            <person name="Han K.I."/>
            <person name="Suh M.K."/>
            <person name="Lee K.C."/>
            <person name="Eom M.K."/>
            <person name="Lee J.H."/>
            <person name="Park S.H."/>
            <person name="Kang S.W."/>
            <person name="Park J.E."/>
            <person name="Oh B.S."/>
            <person name="Yu S.Y."/>
            <person name="Choi S.H."/>
            <person name="Lee D.H."/>
            <person name="Yoon H."/>
            <person name="Kim B."/>
            <person name="Yang S.J."/>
            <person name="Lee J.S."/>
        </authorList>
    </citation>
    <scope>NUCLEOTIDE SEQUENCE [LARGE SCALE GENOMIC DNA]</scope>
    <source>
        <strain evidence="15">KCTC 15684</strain>
    </source>
</reference>
<evidence type="ECO:0000256" key="6">
    <source>
        <dbReference type="ARBA" id="ARBA00022449"/>
    </source>
</evidence>
<gene>
    <name evidence="14" type="ORF">KGMB01110_02070</name>
</gene>
<evidence type="ECO:0000313" key="15">
    <source>
        <dbReference type="Proteomes" id="UP000265643"/>
    </source>
</evidence>
<keyword evidence="10" id="KW-0406">Ion transport</keyword>
<dbReference type="NCBIfam" id="TIGR00797">
    <property type="entry name" value="matE"/>
    <property type="match status" value="1"/>
</dbReference>
<evidence type="ECO:0000256" key="12">
    <source>
        <dbReference type="ARBA" id="ARBA00031636"/>
    </source>
</evidence>
<keyword evidence="11 13" id="KW-0472">Membrane</keyword>
<evidence type="ECO:0000256" key="3">
    <source>
        <dbReference type="ARBA" id="ARBA00010199"/>
    </source>
</evidence>
<evidence type="ECO:0000256" key="5">
    <source>
        <dbReference type="ARBA" id="ARBA00022448"/>
    </source>
</evidence>
<evidence type="ECO:0000313" key="14">
    <source>
        <dbReference type="EMBL" id="GCA65771.1"/>
    </source>
</evidence>
<dbReference type="Pfam" id="PF01554">
    <property type="entry name" value="MatE"/>
    <property type="match status" value="2"/>
</dbReference>
<sequence length="444" mass="48355">MVTDMTKGKPFGVLCRFTLPMLLSVMFQQFYNIVDSIVAGKFVGVQGLAAVGASYPVTMLYMAVATGLNVGCSVVIALYFGAKRYGKMKSAVSTSMITTIVVSLFLTVIGEFSSNGVLKLLRTPSDIFGDSAIYLRIYVWGLFFLFLYNICNGVFTALGDSRTPLLLLIISSLGNIALDLIFVIWFHMGVAGVAWATFLAQGVSSILSFLLLKLRLRQIKEEETYSRFSFEMLLKIAEVSIPSILQQSFISVGNLCVQSLVNSFGSTVVAGYSAAIKLNTFAITSFTTLGNGVSNYTAQNMGAGEIKRVTEGFKAGMKLVFAVVIPVVCFFFFGGRFAVGLFLSQGGEKALEVGVEFLRIVSPFYAVVSWKLIADGVLRGASCMQAFMISTFTDLILRVVLAFILSGFFESTGIWMSWPVGWIIGTAVSLGFYFSGIWKKKKVI</sequence>
<feature type="transmembrane region" description="Helical" evidence="13">
    <location>
        <begin position="386"/>
        <end position="409"/>
    </location>
</feature>